<keyword evidence="4" id="KW-0326">Glycosidase</keyword>
<comment type="caution">
    <text evidence="9">The sequence shown here is derived from an EMBL/GenBank/DDBJ whole genome shotgun (WGS) entry which is preliminary data.</text>
</comment>
<name>A0A8J3ZQ68_9ACTN</name>
<dbReference type="Pfam" id="PF00759">
    <property type="entry name" value="Glyco_hydro_9"/>
    <property type="match status" value="1"/>
</dbReference>
<dbReference type="InterPro" id="IPR012341">
    <property type="entry name" value="6hp_glycosidase-like_sf"/>
</dbReference>
<dbReference type="InterPro" id="IPR001701">
    <property type="entry name" value="Glyco_hydro_9"/>
</dbReference>
<organism evidence="9 10">
    <name type="scientific">Virgisporangium ochraceum</name>
    <dbReference type="NCBI Taxonomy" id="65505"/>
    <lineage>
        <taxon>Bacteria</taxon>
        <taxon>Bacillati</taxon>
        <taxon>Actinomycetota</taxon>
        <taxon>Actinomycetes</taxon>
        <taxon>Micromonosporales</taxon>
        <taxon>Micromonosporaceae</taxon>
        <taxon>Virgisporangium</taxon>
    </lineage>
</organism>
<dbReference type="PANTHER" id="PTHR22298">
    <property type="entry name" value="ENDO-1,4-BETA-GLUCANASE"/>
    <property type="match status" value="1"/>
</dbReference>
<dbReference type="Pfam" id="PF02927">
    <property type="entry name" value="CelD_N"/>
    <property type="match status" value="1"/>
</dbReference>
<evidence type="ECO:0000256" key="5">
    <source>
        <dbReference type="ARBA" id="ARBA00023326"/>
    </source>
</evidence>
<keyword evidence="10" id="KW-1185">Reference proteome</keyword>
<dbReference type="InterPro" id="IPR014756">
    <property type="entry name" value="Ig_E-set"/>
</dbReference>
<feature type="domain" description="Cellulase Ig-like" evidence="8">
    <location>
        <begin position="7"/>
        <end position="92"/>
    </location>
</feature>
<dbReference type="SUPFAM" id="SSF48208">
    <property type="entry name" value="Six-hairpin glycosidases"/>
    <property type="match status" value="1"/>
</dbReference>
<keyword evidence="3" id="KW-0119">Carbohydrate metabolism</keyword>
<dbReference type="GO" id="GO:0008810">
    <property type="term" value="F:cellulase activity"/>
    <property type="evidence" value="ECO:0007669"/>
    <property type="project" value="InterPro"/>
</dbReference>
<evidence type="ECO:0000256" key="6">
    <source>
        <dbReference type="SAM" id="MobiDB-lite"/>
    </source>
</evidence>
<dbReference type="Gene3D" id="1.50.10.10">
    <property type="match status" value="1"/>
</dbReference>
<reference evidence="9" key="1">
    <citation type="submission" date="2021-01" db="EMBL/GenBank/DDBJ databases">
        <title>Whole genome shotgun sequence of Virgisporangium ochraceum NBRC 16418.</title>
        <authorList>
            <person name="Komaki H."/>
            <person name="Tamura T."/>
        </authorList>
    </citation>
    <scope>NUCLEOTIDE SEQUENCE</scope>
    <source>
        <strain evidence="9">NBRC 16418</strain>
    </source>
</reference>
<dbReference type="Proteomes" id="UP000635606">
    <property type="component" value="Unassembled WGS sequence"/>
</dbReference>
<dbReference type="AlphaFoldDB" id="A0A8J3ZQ68"/>
<evidence type="ECO:0000256" key="4">
    <source>
        <dbReference type="ARBA" id="ARBA00023295"/>
    </source>
</evidence>
<keyword evidence="2" id="KW-0378">Hydrolase</keyword>
<dbReference type="Gene3D" id="2.60.40.10">
    <property type="entry name" value="Immunoglobulins"/>
    <property type="match status" value="1"/>
</dbReference>
<feature type="domain" description="Glycoside hydrolase family 9" evidence="7">
    <location>
        <begin position="104"/>
        <end position="545"/>
    </location>
</feature>
<evidence type="ECO:0000313" key="10">
    <source>
        <dbReference type="Proteomes" id="UP000635606"/>
    </source>
</evidence>
<evidence type="ECO:0000256" key="3">
    <source>
        <dbReference type="ARBA" id="ARBA00023277"/>
    </source>
</evidence>
<comment type="similarity">
    <text evidence="1">Belongs to the glycosyl hydrolase 9 (cellulase E) family.</text>
</comment>
<feature type="region of interest" description="Disordered" evidence="6">
    <location>
        <begin position="487"/>
        <end position="520"/>
    </location>
</feature>
<gene>
    <name evidence="9" type="ORF">Voc01_033060</name>
</gene>
<dbReference type="InterPro" id="IPR004197">
    <property type="entry name" value="Cellulase_Ig-like"/>
</dbReference>
<dbReference type="GO" id="GO:0000272">
    <property type="term" value="P:polysaccharide catabolic process"/>
    <property type="evidence" value="ECO:0007669"/>
    <property type="project" value="UniProtKB-KW"/>
</dbReference>
<evidence type="ECO:0000259" key="7">
    <source>
        <dbReference type="Pfam" id="PF00759"/>
    </source>
</evidence>
<dbReference type="RefSeq" id="WP_203928340.1">
    <property type="nucleotide sequence ID" value="NZ_BOPH01000041.1"/>
</dbReference>
<evidence type="ECO:0000259" key="8">
    <source>
        <dbReference type="Pfam" id="PF02927"/>
    </source>
</evidence>
<proteinExistence type="inferred from homology"/>
<protein>
    <submittedName>
        <fullName evidence="9">Endoglucanase</fullName>
    </submittedName>
</protein>
<accession>A0A8J3ZQ68</accession>
<keyword evidence="5" id="KW-0624">Polysaccharide degradation</keyword>
<evidence type="ECO:0000256" key="2">
    <source>
        <dbReference type="ARBA" id="ARBA00022801"/>
    </source>
</evidence>
<evidence type="ECO:0000313" key="9">
    <source>
        <dbReference type="EMBL" id="GIJ68389.1"/>
    </source>
</evidence>
<dbReference type="EMBL" id="BOPH01000041">
    <property type="protein sequence ID" value="GIJ68389.1"/>
    <property type="molecule type" value="Genomic_DNA"/>
</dbReference>
<dbReference type="InterPro" id="IPR013783">
    <property type="entry name" value="Ig-like_fold"/>
</dbReference>
<dbReference type="CDD" id="cd02850">
    <property type="entry name" value="E_set_Cellulase_N"/>
    <property type="match status" value="1"/>
</dbReference>
<dbReference type="SUPFAM" id="SSF81296">
    <property type="entry name" value="E set domains"/>
    <property type="match status" value="1"/>
</dbReference>
<sequence>MIGTGDARPRVRVNQVGYLPGRPMRATLVVAGHADAPVGFVVRDASGEKVHSGRSQPWPARPEPTSGQWVHVLDFTGLDATGEGFRVEADGAVSHPFAIDDRLYDPLAFDALRFFRLMRCGAPVDDPVHGRPAGHLGDRAVPAWTGPDAERLYPGWTPTGTFDVSGGWYDAGDYGKYTTSGALAEWQLLGTIGLLSGSHDDLSDRIRSECRWQLDWLLRMRVPAGDPLAGMAFHRVHGTEWSPLPGRPHEDPTTRVLHRPSTTATLHVAAAAAHGARLLRDDDPAYAATLLAAARDAYAAAHRNPVLLAPDDEGAFGGGPYNDADPADDFYWAAAELWLATGSPAYLRDLESSPEHTADAFSANGFDAGGFDFHRVTAPARLSLAGSLPSARESVVAAADRLVGVQERQPWGQPYAPDDGWDWGSNGRLLNNLVVLAVAHRTTGDPRYHDAVASGVDYLFGRNALGQSYVTGYGTDFSRRQRTRVFGSTPPRGALAGGANSKPTPGFPSDPRLDGLPPQLRYLDEPTSEVTNDVCVRWNAPLVFVAAYLAQR</sequence>
<evidence type="ECO:0000256" key="1">
    <source>
        <dbReference type="ARBA" id="ARBA00007072"/>
    </source>
</evidence>
<dbReference type="InterPro" id="IPR008928">
    <property type="entry name" value="6-hairpin_glycosidase_sf"/>
</dbReference>